<name>A0A392MNQ2_9FABA</name>
<feature type="non-terminal residue" evidence="2">
    <location>
        <position position="1"/>
    </location>
</feature>
<dbReference type="EMBL" id="LXQA010013838">
    <property type="protein sequence ID" value="MCH88268.1"/>
    <property type="molecule type" value="Genomic_DNA"/>
</dbReference>
<comment type="caution">
    <text evidence="2">The sequence shown here is derived from an EMBL/GenBank/DDBJ whole genome shotgun (WGS) entry which is preliminary data.</text>
</comment>
<evidence type="ECO:0000313" key="3">
    <source>
        <dbReference type="Proteomes" id="UP000265520"/>
    </source>
</evidence>
<reference evidence="2 3" key="1">
    <citation type="journal article" date="2018" name="Front. Plant Sci.">
        <title>Red Clover (Trifolium pratense) and Zigzag Clover (T. medium) - A Picture of Genomic Similarities and Differences.</title>
        <authorList>
            <person name="Dluhosova J."/>
            <person name="Istvanek J."/>
            <person name="Nedelnik J."/>
            <person name="Repkova J."/>
        </authorList>
    </citation>
    <scope>NUCLEOTIDE SEQUENCE [LARGE SCALE GENOMIC DNA]</scope>
    <source>
        <strain evidence="3">cv. 10/8</strain>
        <tissue evidence="2">Leaf</tissue>
    </source>
</reference>
<keyword evidence="3" id="KW-1185">Reference proteome</keyword>
<gene>
    <name evidence="2" type="ORF">A2U01_0009152</name>
</gene>
<evidence type="ECO:0000256" key="1">
    <source>
        <dbReference type="SAM" id="SignalP"/>
    </source>
</evidence>
<feature type="signal peptide" evidence="1">
    <location>
        <begin position="1"/>
        <end position="25"/>
    </location>
</feature>
<dbReference type="Proteomes" id="UP000265520">
    <property type="component" value="Unassembled WGS sequence"/>
</dbReference>
<sequence length="74" mass="8326">VRRVLLLLWSVTLLRLLLLLRVVVKEEDPMVGLEFSGVVVAAGLEFCDVVLNNDDAKYARKEAHESVVGLEFCR</sequence>
<organism evidence="2 3">
    <name type="scientific">Trifolium medium</name>
    <dbReference type="NCBI Taxonomy" id="97028"/>
    <lineage>
        <taxon>Eukaryota</taxon>
        <taxon>Viridiplantae</taxon>
        <taxon>Streptophyta</taxon>
        <taxon>Embryophyta</taxon>
        <taxon>Tracheophyta</taxon>
        <taxon>Spermatophyta</taxon>
        <taxon>Magnoliopsida</taxon>
        <taxon>eudicotyledons</taxon>
        <taxon>Gunneridae</taxon>
        <taxon>Pentapetalae</taxon>
        <taxon>rosids</taxon>
        <taxon>fabids</taxon>
        <taxon>Fabales</taxon>
        <taxon>Fabaceae</taxon>
        <taxon>Papilionoideae</taxon>
        <taxon>50 kb inversion clade</taxon>
        <taxon>NPAAA clade</taxon>
        <taxon>Hologalegina</taxon>
        <taxon>IRL clade</taxon>
        <taxon>Trifolieae</taxon>
        <taxon>Trifolium</taxon>
    </lineage>
</organism>
<protein>
    <submittedName>
        <fullName evidence="2">Uncharacterized protein</fullName>
    </submittedName>
</protein>
<dbReference type="AlphaFoldDB" id="A0A392MNQ2"/>
<feature type="chain" id="PRO_5017279037" evidence="1">
    <location>
        <begin position="26"/>
        <end position="74"/>
    </location>
</feature>
<evidence type="ECO:0000313" key="2">
    <source>
        <dbReference type="EMBL" id="MCH88268.1"/>
    </source>
</evidence>
<keyword evidence="1" id="KW-0732">Signal</keyword>
<accession>A0A392MNQ2</accession>
<proteinExistence type="predicted"/>